<dbReference type="PANTHER" id="PTHR40106:SF1">
    <property type="entry name" value="INNER MEMBRANE PROTEIN RCLC"/>
    <property type="match status" value="1"/>
</dbReference>
<evidence type="ECO:0000313" key="2">
    <source>
        <dbReference type="Proteomes" id="UP001432011"/>
    </source>
</evidence>
<gene>
    <name evidence="1" type="ORF">OG913_28270</name>
</gene>
<organism evidence="1 2">
    <name type="scientific">Microbispora hainanensis</name>
    <dbReference type="NCBI Taxonomy" id="568844"/>
    <lineage>
        <taxon>Bacteria</taxon>
        <taxon>Bacillati</taxon>
        <taxon>Actinomycetota</taxon>
        <taxon>Actinomycetes</taxon>
        <taxon>Streptosporangiales</taxon>
        <taxon>Streptosporangiaceae</taxon>
        <taxon>Microbispora</taxon>
    </lineage>
</organism>
<evidence type="ECO:0000313" key="1">
    <source>
        <dbReference type="EMBL" id="WUP73279.1"/>
    </source>
</evidence>
<dbReference type="EMBL" id="CP108085">
    <property type="protein sequence ID" value="WUP73279.1"/>
    <property type="molecule type" value="Genomic_DNA"/>
</dbReference>
<dbReference type="Proteomes" id="UP001432011">
    <property type="component" value="Chromosome"/>
</dbReference>
<dbReference type="InterPro" id="IPR007339">
    <property type="entry name" value="RclC-like"/>
</dbReference>
<dbReference type="RefSeq" id="WP_142650029.1">
    <property type="nucleotide sequence ID" value="NZ_CP108085.1"/>
</dbReference>
<protein>
    <submittedName>
        <fullName evidence="1">DUF417 family protein</fullName>
    </submittedName>
</protein>
<dbReference type="InterPro" id="IPR016865">
    <property type="entry name" value="RclC"/>
</dbReference>
<proteinExistence type="predicted"/>
<sequence>MSEASMELHCIGKIVHSLGISTIRYGLALNLLEIGRLKFEDYEVDNIRPLVTASPPLAWLVARLGEKRLAGLLGVAEIALGALIGAKPIAPRVSALGSLAAVGMFATTLSFLATTPGAWQETHGEPKLSLTGQFLLKDAVLLGACLLTAADALRAAERR</sequence>
<dbReference type="PANTHER" id="PTHR40106">
    <property type="entry name" value="INNER MEMBRANE PROTEIN RCLC"/>
    <property type="match status" value="1"/>
</dbReference>
<dbReference type="Pfam" id="PF04224">
    <property type="entry name" value="DUF417"/>
    <property type="match status" value="1"/>
</dbReference>
<keyword evidence="2" id="KW-1185">Reference proteome</keyword>
<accession>A0ABZ1SLW3</accession>
<name>A0ABZ1SLW3_9ACTN</name>
<dbReference type="PIRSF" id="PIRSF028065">
    <property type="entry name" value="UCP028065"/>
    <property type="match status" value="1"/>
</dbReference>
<reference evidence="1" key="1">
    <citation type="submission" date="2022-10" db="EMBL/GenBank/DDBJ databases">
        <title>The complete genomes of actinobacterial strains from the NBC collection.</title>
        <authorList>
            <person name="Joergensen T.S."/>
            <person name="Alvarez Arevalo M."/>
            <person name="Sterndorff E.B."/>
            <person name="Faurdal D."/>
            <person name="Vuksanovic O."/>
            <person name="Mourched A.-S."/>
            <person name="Charusanti P."/>
            <person name="Shaw S."/>
            <person name="Blin K."/>
            <person name="Weber T."/>
        </authorList>
    </citation>
    <scope>NUCLEOTIDE SEQUENCE</scope>
    <source>
        <strain evidence="1">NBC_00254</strain>
    </source>
</reference>